<evidence type="ECO:0000256" key="5">
    <source>
        <dbReference type="SAM" id="MobiDB-lite"/>
    </source>
</evidence>
<dbReference type="InterPro" id="IPR036271">
    <property type="entry name" value="Tet_transcr_reg_TetR-rel_C_sf"/>
</dbReference>
<evidence type="ECO:0000313" key="8">
    <source>
        <dbReference type="Proteomes" id="UP000680750"/>
    </source>
</evidence>
<dbReference type="Pfam" id="PF00440">
    <property type="entry name" value="TetR_N"/>
    <property type="match status" value="1"/>
</dbReference>
<gene>
    <name evidence="7" type="ORF">Asera_40190</name>
</gene>
<dbReference type="Proteomes" id="UP000680750">
    <property type="component" value="Chromosome"/>
</dbReference>
<evidence type="ECO:0000256" key="3">
    <source>
        <dbReference type="ARBA" id="ARBA00023163"/>
    </source>
</evidence>
<keyword evidence="8" id="KW-1185">Reference proteome</keyword>
<organism evidence="7 8">
    <name type="scientific">Actinocatenispora sera</name>
    <dbReference type="NCBI Taxonomy" id="390989"/>
    <lineage>
        <taxon>Bacteria</taxon>
        <taxon>Bacillati</taxon>
        <taxon>Actinomycetota</taxon>
        <taxon>Actinomycetes</taxon>
        <taxon>Micromonosporales</taxon>
        <taxon>Micromonosporaceae</taxon>
        <taxon>Actinocatenispora</taxon>
    </lineage>
</organism>
<dbReference type="PANTHER" id="PTHR30055:SF148">
    <property type="entry name" value="TETR-FAMILY TRANSCRIPTIONAL REGULATOR"/>
    <property type="match status" value="1"/>
</dbReference>
<dbReference type="SUPFAM" id="SSF48498">
    <property type="entry name" value="Tetracyclin repressor-like, C-terminal domain"/>
    <property type="match status" value="1"/>
</dbReference>
<feature type="region of interest" description="Disordered" evidence="5">
    <location>
        <begin position="199"/>
        <end position="246"/>
    </location>
</feature>
<dbReference type="OrthoDB" id="9796019at2"/>
<keyword evidence="2 4" id="KW-0238">DNA-binding</keyword>
<name>A0A810L6H8_9ACTN</name>
<evidence type="ECO:0000313" key="7">
    <source>
        <dbReference type="EMBL" id="BCJ29911.1"/>
    </source>
</evidence>
<accession>A0A810L6H8</accession>
<dbReference type="InterPro" id="IPR009057">
    <property type="entry name" value="Homeodomain-like_sf"/>
</dbReference>
<evidence type="ECO:0000259" key="6">
    <source>
        <dbReference type="PROSITE" id="PS50977"/>
    </source>
</evidence>
<dbReference type="AlphaFoldDB" id="A0A810L6H8"/>
<dbReference type="Gene3D" id="1.10.357.10">
    <property type="entry name" value="Tetracycline Repressor, domain 2"/>
    <property type="match status" value="1"/>
</dbReference>
<reference evidence="7" key="1">
    <citation type="submission" date="2020-08" db="EMBL/GenBank/DDBJ databases">
        <title>Whole genome shotgun sequence of Actinocatenispora sera NBRC 101916.</title>
        <authorList>
            <person name="Komaki H."/>
            <person name="Tamura T."/>
        </authorList>
    </citation>
    <scope>NUCLEOTIDE SEQUENCE</scope>
    <source>
        <strain evidence="7">NBRC 101916</strain>
    </source>
</reference>
<dbReference type="KEGG" id="aser:Asera_40190"/>
<evidence type="ECO:0000256" key="1">
    <source>
        <dbReference type="ARBA" id="ARBA00023015"/>
    </source>
</evidence>
<dbReference type="GO" id="GO:0003700">
    <property type="term" value="F:DNA-binding transcription factor activity"/>
    <property type="evidence" value="ECO:0007669"/>
    <property type="project" value="TreeGrafter"/>
</dbReference>
<evidence type="ECO:0000256" key="4">
    <source>
        <dbReference type="PROSITE-ProRule" id="PRU00335"/>
    </source>
</evidence>
<dbReference type="SUPFAM" id="SSF46689">
    <property type="entry name" value="Homeodomain-like"/>
    <property type="match status" value="1"/>
</dbReference>
<dbReference type="RefSeq" id="WP_084130941.1">
    <property type="nucleotide sequence ID" value="NZ_AP023354.1"/>
</dbReference>
<keyword evidence="3" id="KW-0804">Transcription</keyword>
<feature type="DNA-binding region" description="H-T-H motif" evidence="4">
    <location>
        <begin position="42"/>
        <end position="61"/>
    </location>
</feature>
<dbReference type="InterPro" id="IPR050109">
    <property type="entry name" value="HTH-type_TetR-like_transc_reg"/>
</dbReference>
<dbReference type="EMBL" id="AP023354">
    <property type="protein sequence ID" value="BCJ29911.1"/>
    <property type="molecule type" value="Genomic_DNA"/>
</dbReference>
<dbReference type="InterPro" id="IPR001647">
    <property type="entry name" value="HTH_TetR"/>
</dbReference>
<keyword evidence="1" id="KW-0805">Transcription regulation</keyword>
<feature type="domain" description="HTH tetR-type" evidence="6">
    <location>
        <begin position="18"/>
        <end position="79"/>
    </location>
</feature>
<feature type="compositionally biased region" description="Basic and acidic residues" evidence="5">
    <location>
        <begin position="201"/>
        <end position="237"/>
    </location>
</feature>
<dbReference type="PROSITE" id="PS50977">
    <property type="entry name" value="HTH_TETR_2"/>
    <property type="match status" value="1"/>
</dbReference>
<dbReference type="Gene3D" id="1.10.10.60">
    <property type="entry name" value="Homeodomain-like"/>
    <property type="match status" value="1"/>
</dbReference>
<dbReference type="InterPro" id="IPR011075">
    <property type="entry name" value="TetR_C"/>
</dbReference>
<protein>
    <submittedName>
        <fullName evidence="7">TetR family transcriptional regulator</fullName>
    </submittedName>
</protein>
<dbReference type="PANTHER" id="PTHR30055">
    <property type="entry name" value="HTH-TYPE TRANSCRIPTIONAL REGULATOR RUTR"/>
    <property type="match status" value="1"/>
</dbReference>
<proteinExistence type="predicted"/>
<dbReference type="GO" id="GO:0000976">
    <property type="term" value="F:transcription cis-regulatory region binding"/>
    <property type="evidence" value="ECO:0007669"/>
    <property type="project" value="TreeGrafter"/>
</dbReference>
<sequence>MSTRESTAARPPGRPRSARVDEAIVDAVLDLIAEGTTVEALSMDAVAARAGVGKATVYRRWPNKEALVSDAIVALKGDVPTPRGESVRTDLISLLTLVGRANNRAGKIMPCLMPEIKRNPALYQRYMDWMEKRREVIRDVLRRGIATGELDPELDVELALAALTGPMTLQSALRWHPHLPKERLAERLVDMMLAGIAGPADRARSAETTDRARSAETTDRARSAETTDRAHPVDRSADPAGAPVTP</sequence>
<dbReference type="Pfam" id="PF16859">
    <property type="entry name" value="TetR_C_11"/>
    <property type="match status" value="1"/>
</dbReference>
<evidence type="ECO:0000256" key="2">
    <source>
        <dbReference type="ARBA" id="ARBA00023125"/>
    </source>
</evidence>